<sequence length="143" mass="16065">MTKEKHILMIEDNEGDVLLAKEALSSGEVPMRISVAGDGVAGIEYLENQMRNPQPELPDLILLDINLPKKNGHEVLEFIKTHDSFKQIPVVMLSTSSLPEDITNSYANHANSFVTKPLELDNFLHVVSQVEHFWLHVVKLPSK</sequence>
<dbReference type="EMBL" id="BHXQ01000007">
    <property type="protein sequence ID" value="GCC53267.1"/>
    <property type="molecule type" value="Genomic_DNA"/>
</dbReference>
<dbReference type="Pfam" id="PF00072">
    <property type="entry name" value="Response_reg"/>
    <property type="match status" value="1"/>
</dbReference>
<comment type="caution">
    <text evidence="3">The sequence shown here is derived from an EMBL/GenBank/DDBJ whole genome shotgun (WGS) entry which is preliminary data.</text>
</comment>
<dbReference type="Proteomes" id="UP000288227">
    <property type="component" value="Unassembled WGS sequence"/>
</dbReference>
<dbReference type="PANTHER" id="PTHR44520">
    <property type="entry name" value="RESPONSE REGULATOR RCP1-RELATED"/>
    <property type="match status" value="1"/>
</dbReference>
<reference evidence="3 4" key="1">
    <citation type="submission" date="2018-11" db="EMBL/GenBank/DDBJ databases">
        <title>Chryseotalea sanarue gen. nov., sp., nov., a member of the family Cytophagaceae, isolated from a brackish lake in Hamamatsu Japan.</title>
        <authorList>
            <person name="Maejima Y."/>
            <person name="Iino T."/>
            <person name="Muraguchi Y."/>
            <person name="Fukuda K."/>
            <person name="Ohkuma M."/>
            <person name="Moriuchi R."/>
            <person name="Dohra H."/>
            <person name="Kimbara K."/>
            <person name="Shintani M."/>
        </authorList>
    </citation>
    <scope>NUCLEOTIDE SEQUENCE [LARGE SCALE GENOMIC DNA]</scope>
    <source>
        <strain evidence="3 4">Ys</strain>
    </source>
</reference>
<dbReference type="OrthoDB" id="7631574at2"/>
<dbReference type="PROSITE" id="PS50110">
    <property type="entry name" value="RESPONSE_REGULATORY"/>
    <property type="match status" value="1"/>
</dbReference>
<feature type="modified residue" description="4-aspartylphosphate" evidence="1">
    <location>
        <position position="64"/>
    </location>
</feature>
<keyword evidence="4" id="KW-1185">Reference proteome</keyword>
<keyword evidence="1" id="KW-0597">Phosphoprotein</keyword>
<proteinExistence type="predicted"/>
<organism evidence="3 4">
    <name type="scientific">Chryseotalea sanaruensis</name>
    <dbReference type="NCBI Taxonomy" id="2482724"/>
    <lineage>
        <taxon>Bacteria</taxon>
        <taxon>Pseudomonadati</taxon>
        <taxon>Bacteroidota</taxon>
        <taxon>Cytophagia</taxon>
        <taxon>Cytophagales</taxon>
        <taxon>Chryseotaleaceae</taxon>
        <taxon>Chryseotalea</taxon>
    </lineage>
</organism>
<dbReference type="AlphaFoldDB" id="A0A401UEH4"/>
<dbReference type="PANTHER" id="PTHR44520:SF2">
    <property type="entry name" value="RESPONSE REGULATOR RCP1"/>
    <property type="match status" value="1"/>
</dbReference>
<feature type="domain" description="Response regulatory" evidence="2">
    <location>
        <begin position="6"/>
        <end position="131"/>
    </location>
</feature>
<evidence type="ECO:0000256" key="1">
    <source>
        <dbReference type="PROSITE-ProRule" id="PRU00169"/>
    </source>
</evidence>
<dbReference type="InterPro" id="IPR011006">
    <property type="entry name" value="CheY-like_superfamily"/>
</dbReference>
<evidence type="ECO:0000259" key="2">
    <source>
        <dbReference type="PROSITE" id="PS50110"/>
    </source>
</evidence>
<dbReference type="Gene3D" id="3.40.50.2300">
    <property type="match status" value="1"/>
</dbReference>
<protein>
    <submittedName>
        <fullName evidence="3">Response regulator</fullName>
    </submittedName>
</protein>
<accession>A0A401UEH4</accession>
<gene>
    <name evidence="3" type="ORF">SanaruYs_35100</name>
</gene>
<evidence type="ECO:0000313" key="4">
    <source>
        <dbReference type="Proteomes" id="UP000288227"/>
    </source>
</evidence>
<name>A0A401UEH4_9BACT</name>
<dbReference type="GO" id="GO:0000160">
    <property type="term" value="P:phosphorelay signal transduction system"/>
    <property type="evidence" value="ECO:0007669"/>
    <property type="project" value="InterPro"/>
</dbReference>
<dbReference type="CDD" id="cd17557">
    <property type="entry name" value="REC_Rcp-like"/>
    <property type="match status" value="1"/>
</dbReference>
<evidence type="ECO:0000313" key="3">
    <source>
        <dbReference type="EMBL" id="GCC53267.1"/>
    </source>
</evidence>
<dbReference type="RefSeq" id="WP_127123919.1">
    <property type="nucleotide sequence ID" value="NZ_BHXQ01000007.1"/>
</dbReference>
<dbReference type="SMART" id="SM00448">
    <property type="entry name" value="REC"/>
    <property type="match status" value="1"/>
</dbReference>
<dbReference type="SUPFAM" id="SSF52172">
    <property type="entry name" value="CheY-like"/>
    <property type="match status" value="1"/>
</dbReference>
<dbReference type="InterPro" id="IPR001789">
    <property type="entry name" value="Sig_transdc_resp-reg_receiver"/>
</dbReference>
<dbReference type="InterPro" id="IPR052893">
    <property type="entry name" value="TCS_response_regulator"/>
</dbReference>